<evidence type="ECO:0000313" key="2">
    <source>
        <dbReference type="Proteomes" id="UP000010478"/>
    </source>
</evidence>
<dbReference type="HOGENOM" id="CLU_2975006_0_0_3"/>
<dbReference type="Proteomes" id="UP000010478">
    <property type="component" value="Chromosome"/>
</dbReference>
<evidence type="ECO:0000313" key="1">
    <source>
        <dbReference type="EMBL" id="AFZ05686.1"/>
    </source>
</evidence>
<gene>
    <name evidence="1" type="ORF">Osc7112_1137</name>
</gene>
<dbReference type="EMBL" id="CP003614">
    <property type="protein sequence ID" value="AFZ05686.1"/>
    <property type="molecule type" value="Genomic_DNA"/>
</dbReference>
<organism evidence="1 2">
    <name type="scientific">Phormidium nigroviride PCC 7112</name>
    <dbReference type="NCBI Taxonomy" id="179408"/>
    <lineage>
        <taxon>Bacteria</taxon>
        <taxon>Bacillati</taxon>
        <taxon>Cyanobacteriota</taxon>
        <taxon>Cyanophyceae</taxon>
        <taxon>Oscillatoriophycideae</taxon>
        <taxon>Oscillatoriales</taxon>
        <taxon>Oscillatoriaceae</taxon>
        <taxon>Phormidium</taxon>
    </lineage>
</organism>
<protein>
    <submittedName>
        <fullName evidence="1">Uncharacterized protein</fullName>
    </submittedName>
</protein>
<proteinExistence type="predicted"/>
<sequence>MLTLTREFGTKNIKEEGQRMGDSGTIGFFYLCFLRSRDVAASGGPVEAVVKKIDRLLE</sequence>
<name>K9VCP2_9CYAN</name>
<dbReference type="KEGG" id="oni:Osc7112_1137"/>
<keyword evidence="2" id="KW-1185">Reference proteome</keyword>
<reference evidence="1 2" key="1">
    <citation type="submission" date="2012-05" db="EMBL/GenBank/DDBJ databases">
        <title>Finished chromosome of genome of Oscillatoria sp. PCC 7112.</title>
        <authorList>
            <consortium name="US DOE Joint Genome Institute"/>
            <person name="Gugger M."/>
            <person name="Coursin T."/>
            <person name="Rippka R."/>
            <person name="Tandeau De Marsac N."/>
            <person name="Huntemann M."/>
            <person name="Wei C.-L."/>
            <person name="Han J."/>
            <person name="Detter J.C."/>
            <person name="Han C."/>
            <person name="Tapia R."/>
            <person name="Davenport K."/>
            <person name="Daligault H."/>
            <person name="Erkkila T."/>
            <person name="Gu W."/>
            <person name="Munk A.C.C."/>
            <person name="Teshima H."/>
            <person name="Xu Y."/>
            <person name="Chain P."/>
            <person name="Chen A."/>
            <person name="Krypides N."/>
            <person name="Mavromatis K."/>
            <person name="Markowitz V."/>
            <person name="Szeto E."/>
            <person name="Ivanova N."/>
            <person name="Mikhailova N."/>
            <person name="Ovchinnikova G."/>
            <person name="Pagani I."/>
            <person name="Pati A."/>
            <person name="Goodwin L."/>
            <person name="Peters L."/>
            <person name="Pitluck S."/>
            <person name="Woyke T."/>
            <person name="Kerfeld C."/>
        </authorList>
    </citation>
    <scope>NUCLEOTIDE SEQUENCE [LARGE SCALE GENOMIC DNA]</scope>
    <source>
        <strain evidence="1 2">PCC 7112</strain>
    </source>
</reference>
<dbReference type="RefSeq" id="WP_015175012.1">
    <property type="nucleotide sequence ID" value="NC_019729.1"/>
</dbReference>
<accession>K9VCP2</accession>
<dbReference type="AlphaFoldDB" id="K9VCP2"/>
<dbReference type="eggNOG" id="ENOG50345XM">
    <property type="taxonomic scope" value="Bacteria"/>
</dbReference>
<dbReference type="STRING" id="179408.Osc7112_1137"/>